<sequence length="207" mass="23190">MDSTTNSNISTPRTSPNGKQRLLNFLHGLLDDGEHMDVITWTNESRKEFILRKPHKVAELWGAATGNPGMTYDKMSRGLRYFYKNNTLEKLPGKDSRYRFTDATMANEDKKPLIQISCNSQGNSSLSSSPSSSSTGSTSPPPAVGAPVVNPFALMNPESLAQLTQNMIHFNRFITQYPFLQTLPIPIQLQMFFQSKTLFPQLFPVDN</sequence>
<evidence type="ECO:0000256" key="2">
    <source>
        <dbReference type="ARBA" id="ARBA00023125"/>
    </source>
</evidence>
<dbReference type="PRINTS" id="PR00454">
    <property type="entry name" value="ETSDOMAIN"/>
</dbReference>
<evidence type="ECO:0000313" key="7">
    <source>
        <dbReference type="Proteomes" id="UP000008281"/>
    </source>
</evidence>
<protein>
    <recommendedName>
        <fullName evidence="5">ETS domain-containing protein</fullName>
    </recommendedName>
</protein>
<dbReference type="STRING" id="31234.E3M013"/>
<evidence type="ECO:0000256" key="3">
    <source>
        <dbReference type="RuleBase" id="RU004019"/>
    </source>
</evidence>
<keyword evidence="7" id="KW-1185">Reference proteome</keyword>
<dbReference type="GO" id="GO:0030154">
    <property type="term" value="P:cell differentiation"/>
    <property type="evidence" value="ECO:0007669"/>
    <property type="project" value="TreeGrafter"/>
</dbReference>
<dbReference type="FunCoup" id="E3M013">
    <property type="interactions" value="355"/>
</dbReference>
<feature type="region of interest" description="Disordered" evidence="4">
    <location>
        <begin position="118"/>
        <end position="143"/>
    </location>
</feature>
<dbReference type="SMART" id="SM00413">
    <property type="entry name" value="ETS"/>
    <property type="match status" value="1"/>
</dbReference>
<accession>E3M013</accession>
<feature type="compositionally biased region" description="Low complexity" evidence="4">
    <location>
        <begin position="118"/>
        <end position="138"/>
    </location>
</feature>
<dbReference type="InterPro" id="IPR000418">
    <property type="entry name" value="Ets_dom"/>
</dbReference>
<dbReference type="eggNOG" id="KOG3806">
    <property type="taxonomic scope" value="Eukaryota"/>
</dbReference>
<dbReference type="EMBL" id="DS268420">
    <property type="protein sequence ID" value="EFO87656.1"/>
    <property type="molecule type" value="Genomic_DNA"/>
</dbReference>
<gene>
    <name evidence="6" type="ORF">CRE_05781</name>
</gene>
<name>E3M013_CAERE</name>
<dbReference type="Proteomes" id="UP000008281">
    <property type="component" value="Unassembled WGS sequence"/>
</dbReference>
<comment type="subcellular location">
    <subcellularLocation>
        <location evidence="3">Nucleus</location>
    </subcellularLocation>
</comment>
<evidence type="ECO:0000259" key="5">
    <source>
        <dbReference type="PROSITE" id="PS50061"/>
    </source>
</evidence>
<dbReference type="PANTHER" id="PTHR11849">
    <property type="entry name" value="ETS"/>
    <property type="match status" value="1"/>
</dbReference>
<dbReference type="InterPro" id="IPR046328">
    <property type="entry name" value="ETS_fam"/>
</dbReference>
<dbReference type="Pfam" id="PF00178">
    <property type="entry name" value="Ets"/>
    <property type="match status" value="1"/>
</dbReference>
<dbReference type="GO" id="GO:0005634">
    <property type="term" value="C:nucleus"/>
    <property type="evidence" value="ECO:0007669"/>
    <property type="project" value="UniProtKB-SubCell"/>
</dbReference>
<evidence type="ECO:0000256" key="1">
    <source>
        <dbReference type="ARBA" id="ARBA00005562"/>
    </source>
</evidence>
<reference evidence="6" key="1">
    <citation type="submission" date="2007-07" db="EMBL/GenBank/DDBJ databases">
        <title>PCAP assembly of the Caenorhabditis remanei genome.</title>
        <authorList>
            <consortium name="The Caenorhabditis remanei Sequencing Consortium"/>
            <person name="Wilson R.K."/>
        </authorList>
    </citation>
    <scope>NUCLEOTIDE SEQUENCE [LARGE SCALE GENOMIC DNA]</scope>
    <source>
        <strain evidence="6">PB4641</strain>
    </source>
</reference>
<comment type="similarity">
    <text evidence="1 3">Belongs to the ETS family.</text>
</comment>
<dbReference type="OrthoDB" id="5816770at2759"/>
<keyword evidence="3" id="KW-0539">Nucleus</keyword>
<dbReference type="Gene3D" id="1.10.10.10">
    <property type="entry name" value="Winged helix-like DNA-binding domain superfamily/Winged helix DNA-binding domain"/>
    <property type="match status" value="1"/>
</dbReference>
<dbReference type="HOGENOM" id="CLU_109510_0_0_1"/>
<dbReference type="InterPro" id="IPR036388">
    <property type="entry name" value="WH-like_DNA-bd_sf"/>
</dbReference>
<feature type="domain" description="ETS" evidence="5">
    <location>
        <begin position="20"/>
        <end position="101"/>
    </location>
</feature>
<dbReference type="PANTHER" id="PTHR11849:SF302">
    <property type="entry name" value="ETS DOMAIN-CONTAINING PROTEIN-RELATED"/>
    <property type="match status" value="1"/>
</dbReference>
<dbReference type="OMA" id="WRYGRIQ"/>
<keyword evidence="2 3" id="KW-0238">DNA-binding</keyword>
<proteinExistence type="inferred from homology"/>
<dbReference type="GO" id="GO:0000981">
    <property type="term" value="F:DNA-binding transcription factor activity, RNA polymerase II-specific"/>
    <property type="evidence" value="ECO:0007669"/>
    <property type="project" value="TreeGrafter"/>
</dbReference>
<dbReference type="AlphaFoldDB" id="E3M013"/>
<organism evidence="7">
    <name type="scientific">Caenorhabditis remanei</name>
    <name type="common">Caenorhabditis vulgaris</name>
    <dbReference type="NCBI Taxonomy" id="31234"/>
    <lineage>
        <taxon>Eukaryota</taxon>
        <taxon>Metazoa</taxon>
        <taxon>Ecdysozoa</taxon>
        <taxon>Nematoda</taxon>
        <taxon>Chromadorea</taxon>
        <taxon>Rhabditida</taxon>
        <taxon>Rhabditina</taxon>
        <taxon>Rhabditomorpha</taxon>
        <taxon>Rhabditoidea</taxon>
        <taxon>Rhabditidae</taxon>
        <taxon>Peloderinae</taxon>
        <taxon>Caenorhabditis</taxon>
    </lineage>
</organism>
<dbReference type="SUPFAM" id="SSF46785">
    <property type="entry name" value="Winged helix' DNA-binding domain"/>
    <property type="match status" value="1"/>
</dbReference>
<dbReference type="InterPro" id="IPR036390">
    <property type="entry name" value="WH_DNA-bd_sf"/>
</dbReference>
<evidence type="ECO:0000313" key="6">
    <source>
        <dbReference type="EMBL" id="EFO87656.1"/>
    </source>
</evidence>
<dbReference type="GO" id="GO:0043565">
    <property type="term" value="F:sequence-specific DNA binding"/>
    <property type="evidence" value="ECO:0007669"/>
    <property type="project" value="InterPro"/>
</dbReference>
<dbReference type="PROSITE" id="PS50061">
    <property type="entry name" value="ETS_DOMAIN_3"/>
    <property type="match status" value="1"/>
</dbReference>
<dbReference type="InParanoid" id="E3M013"/>
<evidence type="ECO:0000256" key="4">
    <source>
        <dbReference type="SAM" id="MobiDB-lite"/>
    </source>
</evidence>